<dbReference type="AlphaFoldDB" id="A0A2I0JCT0"/>
<keyword evidence="2" id="KW-1185">Reference proteome</keyword>
<sequence>MGRCWTGPLVDWAGPLDAGWAAGPACREMSLGSPREIKLRVFFRELGRELRENEGKLREKRERLVRTAAQGRECPRGAEGCGVV</sequence>
<proteinExistence type="predicted"/>
<reference evidence="1 2" key="1">
    <citation type="submission" date="2017-11" db="EMBL/GenBank/DDBJ databases">
        <title>De-novo sequencing of pomegranate (Punica granatum L.) genome.</title>
        <authorList>
            <person name="Akparov Z."/>
            <person name="Amiraslanov A."/>
            <person name="Hajiyeva S."/>
            <person name="Abbasov M."/>
            <person name="Kaur K."/>
            <person name="Hamwieh A."/>
            <person name="Solovyev V."/>
            <person name="Salamov A."/>
            <person name="Braich B."/>
            <person name="Kosarev P."/>
            <person name="Mahmoud A."/>
            <person name="Hajiyev E."/>
            <person name="Babayeva S."/>
            <person name="Izzatullayeva V."/>
            <person name="Mammadov A."/>
            <person name="Mammadov A."/>
            <person name="Sharifova S."/>
            <person name="Ojaghi J."/>
            <person name="Eynullazada K."/>
            <person name="Bayramov B."/>
            <person name="Abdulazimova A."/>
            <person name="Shahmuradov I."/>
        </authorList>
    </citation>
    <scope>NUCLEOTIDE SEQUENCE [LARGE SCALE GENOMIC DNA]</scope>
    <source>
        <strain evidence="2">cv. AG2017</strain>
        <tissue evidence="1">Leaf</tissue>
    </source>
</reference>
<comment type="caution">
    <text evidence="1">The sequence shown here is derived from an EMBL/GenBank/DDBJ whole genome shotgun (WGS) entry which is preliminary data.</text>
</comment>
<gene>
    <name evidence="1" type="ORF">CRG98_025819</name>
</gene>
<dbReference type="EMBL" id="PGOL01001831">
    <property type="protein sequence ID" value="PKI53813.1"/>
    <property type="molecule type" value="Genomic_DNA"/>
</dbReference>
<name>A0A2I0JCT0_PUNGR</name>
<organism evidence="1 2">
    <name type="scientific">Punica granatum</name>
    <name type="common">Pomegranate</name>
    <dbReference type="NCBI Taxonomy" id="22663"/>
    <lineage>
        <taxon>Eukaryota</taxon>
        <taxon>Viridiplantae</taxon>
        <taxon>Streptophyta</taxon>
        <taxon>Embryophyta</taxon>
        <taxon>Tracheophyta</taxon>
        <taxon>Spermatophyta</taxon>
        <taxon>Magnoliopsida</taxon>
        <taxon>eudicotyledons</taxon>
        <taxon>Gunneridae</taxon>
        <taxon>Pentapetalae</taxon>
        <taxon>rosids</taxon>
        <taxon>malvids</taxon>
        <taxon>Myrtales</taxon>
        <taxon>Lythraceae</taxon>
        <taxon>Punica</taxon>
    </lineage>
</organism>
<evidence type="ECO:0000313" key="2">
    <source>
        <dbReference type="Proteomes" id="UP000233551"/>
    </source>
</evidence>
<accession>A0A2I0JCT0</accession>
<dbReference type="Proteomes" id="UP000233551">
    <property type="component" value="Unassembled WGS sequence"/>
</dbReference>
<evidence type="ECO:0000313" key="1">
    <source>
        <dbReference type="EMBL" id="PKI53813.1"/>
    </source>
</evidence>
<protein>
    <submittedName>
        <fullName evidence="1">Uncharacterized protein</fullName>
    </submittedName>
</protein>